<keyword evidence="2" id="KW-1185">Reference proteome</keyword>
<comment type="caution">
    <text evidence="1">The sequence shown here is derived from an EMBL/GenBank/DDBJ whole genome shotgun (WGS) entry which is preliminary data.</text>
</comment>
<dbReference type="Gene3D" id="3.30.420.10">
    <property type="entry name" value="Ribonuclease H-like superfamily/Ribonuclease H"/>
    <property type="match status" value="1"/>
</dbReference>
<dbReference type="InterPro" id="IPR036397">
    <property type="entry name" value="RNaseH_sf"/>
</dbReference>
<dbReference type="Proteomes" id="UP001314205">
    <property type="component" value="Unassembled WGS sequence"/>
</dbReference>
<sequence length="102" mass="11570">MVWGGISYEAYTDLFIFDKAAVNLHRYIEEFLQEHVIPFAPFIGQNFVLMHDSAGALVARSVTEYLNEVGNQTLPWPARSPDLSPIEHIWDTTSKDALEPGY</sequence>
<evidence type="ECO:0008006" key="3">
    <source>
        <dbReference type="Google" id="ProtNLM"/>
    </source>
</evidence>
<gene>
    <name evidence="1" type="ORF">PARMNEM_LOCUS2684</name>
</gene>
<dbReference type="GO" id="GO:0003676">
    <property type="term" value="F:nucleic acid binding"/>
    <property type="evidence" value="ECO:0007669"/>
    <property type="project" value="InterPro"/>
</dbReference>
<evidence type="ECO:0000313" key="1">
    <source>
        <dbReference type="EMBL" id="CAK1580956.1"/>
    </source>
</evidence>
<evidence type="ECO:0000313" key="2">
    <source>
        <dbReference type="Proteomes" id="UP001314205"/>
    </source>
</evidence>
<organism evidence="1 2">
    <name type="scientific">Parnassius mnemosyne</name>
    <name type="common">clouded apollo</name>
    <dbReference type="NCBI Taxonomy" id="213953"/>
    <lineage>
        <taxon>Eukaryota</taxon>
        <taxon>Metazoa</taxon>
        <taxon>Ecdysozoa</taxon>
        <taxon>Arthropoda</taxon>
        <taxon>Hexapoda</taxon>
        <taxon>Insecta</taxon>
        <taxon>Pterygota</taxon>
        <taxon>Neoptera</taxon>
        <taxon>Endopterygota</taxon>
        <taxon>Lepidoptera</taxon>
        <taxon>Glossata</taxon>
        <taxon>Ditrysia</taxon>
        <taxon>Papilionoidea</taxon>
        <taxon>Papilionidae</taxon>
        <taxon>Parnassiinae</taxon>
        <taxon>Parnassini</taxon>
        <taxon>Parnassius</taxon>
        <taxon>Driopa</taxon>
    </lineage>
</organism>
<dbReference type="AlphaFoldDB" id="A0AAV1KCY5"/>
<protein>
    <recommendedName>
        <fullName evidence="3">Transposase</fullName>
    </recommendedName>
</protein>
<dbReference type="EMBL" id="CAVLGL010000024">
    <property type="protein sequence ID" value="CAK1580956.1"/>
    <property type="molecule type" value="Genomic_DNA"/>
</dbReference>
<name>A0AAV1KCY5_9NEOP</name>
<accession>A0AAV1KCY5</accession>
<reference evidence="1 2" key="1">
    <citation type="submission" date="2023-11" db="EMBL/GenBank/DDBJ databases">
        <authorList>
            <person name="Hedman E."/>
            <person name="Englund M."/>
            <person name="Stromberg M."/>
            <person name="Nyberg Akerstrom W."/>
            <person name="Nylinder S."/>
            <person name="Jareborg N."/>
            <person name="Kallberg Y."/>
            <person name="Kronander E."/>
        </authorList>
    </citation>
    <scope>NUCLEOTIDE SEQUENCE [LARGE SCALE GENOMIC DNA]</scope>
</reference>
<proteinExistence type="predicted"/>